<protein>
    <recommendedName>
        <fullName evidence="7 8">Small ribosomal subunit protein uS3</fullName>
    </recommendedName>
</protein>
<keyword evidence="2 8" id="KW-0699">rRNA-binding</keyword>
<organism evidence="11 12">
    <name type="scientific">Stygiobacter electus</name>
    <dbReference type="NCBI Taxonomy" id="3032292"/>
    <lineage>
        <taxon>Bacteria</taxon>
        <taxon>Pseudomonadati</taxon>
        <taxon>Ignavibacteriota</taxon>
        <taxon>Ignavibacteria</taxon>
        <taxon>Ignavibacteriales</taxon>
        <taxon>Melioribacteraceae</taxon>
        <taxon>Stygiobacter</taxon>
    </lineage>
</organism>
<dbReference type="InterPro" id="IPR009019">
    <property type="entry name" value="KH_sf_prok-type"/>
</dbReference>
<dbReference type="InterPro" id="IPR015946">
    <property type="entry name" value="KH_dom-like_a/b"/>
</dbReference>
<dbReference type="Proteomes" id="UP001221302">
    <property type="component" value="Unassembled WGS sequence"/>
</dbReference>
<dbReference type="InterPro" id="IPR004087">
    <property type="entry name" value="KH_dom"/>
</dbReference>
<evidence type="ECO:0000256" key="8">
    <source>
        <dbReference type="HAMAP-Rule" id="MF_01309"/>
    </source>
</evidence>
<comment type="subunit">
    <text evidence="8">Part of the 30S ribosomal subunit. Forms a tight complex with proteins S10 and S14.</text>
</comment>
<dbReference type="InterPro" id="IPR004044">
    <property type="entry name" value="KH_dom_type_2"/>
</dbReference>
<dbReference type="NCBIfam" id="TIGR01009">
    <property type="entry name" value="rpsC_bact"/>
    <property type="match status" value="1"/>
</dbReference>
<dbReference type="PANTHER" id="PTHR11760">
    <property type="entry name" value="30S/40S RIBOSOMAL PROTEIN S3"/>
    <property type="match status" value="1"/>
</dbReference>
<reference evidence="11" key="1">
    <citation type="submission" date="2023-03" db="EMBL/GenBank/DDBJ databases">
        <title>Stygiobacter electus gen. nov., sp. nov., facultatively anaerobic thermotolerant bacterium of the class Ignavibacteria from a well of Yessentuki mineral water deposit.</title>
        <authorList>
            <person name="Podosokorskaya O.A."/>
            <person name="Elcheninov A.G."/>
            <person name="Petrova N.F."/>
            <person name="Zavarzina D.G."/>
            <person name="Kublanov I.V."/>
            <person name="Merkel A.Y."/>
        </authorList>
    </citation>
    <scope>NUCLEOTIDE SEQUENCE</scope>
    <source>
        <strain evidence="11">09-Me</strain>
    </source>
</reference>
<evidence type="ECO:0000256" key="7">
    <source>
        <dbReference type="ARBA" id="ARBA00035257"/>
    </source>
</evidence>
<dbReference type="GO" id="GO:0022627">
    <property type="term" value="C:cytosolic small ribosomal subunit"/>
    <property type="evidence" value="ECO:0007669"/>
    <property type="project" value="TreeGrafter"/>
</dbReference>
<dbReference type="InterPro" id="IPR005704">
    <property type="entry name" value="Ribosomal_uS3_bac-typ"/>
</dbReference>
<evidence type="ECO:0000313" key="11">
    <source>
        <dbReference type="EMBL" id="MDF1611007.1"/>
    </source>
</evidence>
<dbReference type="Pfam" id="PF00189">
    <property type="entry name" value="Ribosomal_S3_C"/>
    <property type="match status" value="1"/>
</dbReference>
<dbReference type="PROSITE" id="PS50084">
    <property type="entry name" value="KH_TYPE_1"/>
    <property type="match status" value="1"/>
</dbReference>
<dbReference type="GO" id="GO:0003729">
    <property type="term" value="F:mRNA binding"/>
    <property type="evidence" value="ECO:0007669"/>
    <property type="project" value="UniProtKB-UniRule"/>
</dbReference>
<evidence type="ECO:0000256" key="4">
    <source>
        <dbReference type="ARBA" id="ARBA00022980"/>
    </source>
</evidence>
<dbReference type="GO" id="GO:0003735">
    <property type="term" value="F:structural constituent of ribosome"/>
    <property type="evidence" value="ECO:0007669"/>
    <property type="project" value="InterPro"/>
</dbReference>
<evidence type="ECO:0000313" key="12">
    <source>
        <dbReference type="Proteomes" id="UP001221302"/>
    </source>
</evidence>
<dbReference type="InterPro" id="IPR001351">
    <property type="entry name" value="Ribosomal_uS3_C"/>
</dbReference>
<evidence type="ECO:0000256" key="6">
    <source>
        <dbReference type="ARBA" id="ARBA00024998"/>
    </source>
</evidence>
<keyword evidence="3 8" id="KW-0694">RNA-binding</keyword>
<comment type="function">
    <text evidence="6 8">Binds the lower part of the 30S subunit head. Binds mRNA in the 70S ribosome, positioning it for translation.</text>
</comment>
<dbReference type="SUPFAM" id="SSF54814">
    <property type="entry name" value="Prokaryotic type KH domain (KH-domain type II)"/>
    <property type="match status" value="1"/>
</dbReference>
<accession>A0AAE3NYE8</accession>
<dbReference type="PANTHER" id="PTHR11760:SF19">
    <property type="entry name" value="SMALL RIBOSOMAL SUBUNIT PROTEIN US3C"/>
    <property type="match status" value="1"/>
</dbReference>
<comment type="caution">
    <text evidence="11">The sequence shown here is derived from an EMBL/GenBank/DDBJ whole genome shotgun (WGS) entry which is preliminary data.</text>
</comment>
<dbReference type="SMART" id="SM00322">
    <property type="entry name" value="KH"/>
    <property type="match status" value="1"/>
</dbReference>
<dbReference type="PROSITE" id="PS00548">
    <property type="entry name" value="RIBOSOMAL_S3"/>
    <property type="match status" value="1"/>
</dbReference>
<name>A0AAE3NYE8_9BACT</name>
<evidence type="ECO:0000256" key="2">
    <source>
        <dbReference type="ARBA" id="ARBA00022730"/>
    </source>
</evidence>
<dbReference type="SUPFAM" id="SSF54821">
    <property type="entry name" value="Ribosomal protein S3 C-terminal domain"/>
    <property type="match status" value="1"/>
</dbReference>
<evidence type="ECO:0000256" key="5">
    <source>
        <dbReference type="ARBA" id="ARBA00023274"/>
    </source>
</evidence>
<keyword evidence="4 8" id="KW-0689">Ribosomal protein</keyword>
<dbReference type="GO" id="GO:0019843">
    <property type="term" value="F:rRNA binding"/>
    <property type="evidence" value="ECO:0007669"/>
    <property type="project" value="UniProtKB-UniRule"/>
</dbReference>
<dbReference type="RefSeq" id="WP_321534773.1">
    <property type="nucleotide sequence ID" value="NZ_JARGDL010000002.1"/>
</dbReference>
<dbReference type="AlphaFoldDB" id="A0AAE3NYE8"/>
<comment type="similarity">
    <text evidence="1 8 9">Belongs to the universal ribosomal protein uS3 family.</text>
</comment>
<dbReference type="EMBL" id="JARGDL010000002">
    <property type="protein sequence ID" value="MDF1611007.1"/>
    <property type="molecule type" value="Genomic_DNA"/>
</dbReference>
<keyword evidence="5 8" id="KW-0687">Ribonucleoprotein</keyword>
<dbReference type="PROSITE" id="PS50823">
    <property type="entry name" value="KH_TYPE_2"/>
    <property type="match status" value="1"/>
</dbReference>
<dbReference type="InterPro" id="IPR018280">
    <property type="entry name" value="Ribosomal_uS3_CS"/>
</dbReference>
<dbReference type="CDD" id="cd02412">
    <property type="entry name" value="KH-II_30S_S3"/>
    <property type="match status" value="1"/>
</dbReference>
<dbReference type="GO" id="GO:0006412">
    <property type="term" value="P:translation"/>
    <property type="evidence" value="ECO:0007669"/>
    <property type="project" value="UniProtKB-UniRule"/>
</dbReference>
<evidence type="ECO:0000259" key="10">
    <source>
        <dbReference type="PROSITE" id="PS50823"/>
    </source>
</evidence>
<dbReference type="Pfam" id="PF07650">
    <property type="entry name" value="KH_2"/>
    <property type="match status" value="1"/>
</dbReference>
<proteinExistence type="inferred from homology"/>
<dbReference type="InterPro" id="IPR057258">
    <property type="entry name" value="Ribosomal_uS3"/>
</dbReference>
<dbReference type="HAMAP" id="MF_01309_B">
    <property type="entry name" value="Ribosomal_uS3_B"/>
    <property type="match status" value="1"/>
</dbReference>
<dbReference type="Gene3D" id="3.30.1140.32">
    <property type="entry name" value="Ribosomal protein S3, C-terminal domain"/>
    <property type="match status" value="1"/>
</dbReference>
<evidence type="ECO:0000256" key="1">
    <source>
        <dbReference type="ARBA" id="ARBA00010761"/>
    </source>
</evidence>
<evidence type="ECO:0000256" key="3">
    <source>
        <dbReference type="ARBA" id="ARBA00022884"/>
    </source>
</evidence>
<dbReference type="FunFam" id="3.30.300.20:FF:000001">
    <property type="entry name" value="30S ribosomal protein S3"/>
    <property type="match status" value="1"/>
</dbReference>
<gene>
    <name evidence="8 11" type="primary">rpsC</name>
    <name evidence="11" type="ORF">P0M35_02510</name>
</gene>
<keyword evidence="12" id="KW-1185">Reference proteome</keyword>
<evidence type="ECO:0000256" key="9">
    <source>
        <dbReference type="RuleBase" id="RU003624"/>
    </source>
</evidence>
<dbReference type="Gene3D" id="3.30.300.20">
    <property type="match status" value="1"/>
</dbReference>
<sequence>MGQKTNPIGLRVGIIRGWESNWYENKSYAPKLVEDKKLRTYIRKRLQNAGISTIKIDRTSKNVILTIHTSRPGVVIGKSGKEIAQIEEELKKITDKEVKIQITEIKRPELDAYLVAENIAKQIEGRVSFRRAMKQAITSAMRMGAEGIRIMCSGRLGGAEMARTEQYKEGRIPLHTLRADIDYANGRAETIYGSIGIKVWICRGEILGKRSTE</sequence>
<feature type="domain" description="KH type-2" evidence="10">
    <location>
        <begin position="38"/>
        <end position="106"/>
    </location>
</feature>
<dbReference type="InterPro" id="IPR036419">
    <property type="entry name" value="Ribosomal_S3_C_sf"/>
</dbReference>